<proteinExistence type="predicted"/>
<keyword evidence="1" id="KW-0614">Plasmid</keyword>
<reference evidence="1" key="1">
    <citation type="submission" date="2023-08" db="EMBL/GenBank/DDBJ databases">
        <title>Complete genome sequence of Sinorhizobium chiapanecum ITTG S70 isolated from Acaciella angustissima nodules in Chiapas-Mexico.</title>
        <authorList>
            <person name="Rincon-Rosales R."/>
            <person name="Rogel M.A."/>
            <person name="Rincon-Medina C.I."/>
            <person name="Guerrero G."/>
            <person name="Manzano-Gomez L.A."/>
            <person name="Lopez-Lopez A."/>
            <person name="Rincon Molina F.A."/>
            <person name="Martinez-Romero E."/>
        </authorList>
    </citation>
    <scope>NUCLEOTIDE SEQUENCE</scope>
    <source>
        <strain evidence="1">ITTG S70</strain>
        <plasmid evidence="1">pSchITTGS70c</plasmid>
    </source>
</reference>
<name>A0ABZ2BHT3_9HYPH</name>
<keyword evidence="2" id="KW-1185">Reference proteome</keyword>
<geneLocation type="plasmid" evidence="1 2">
    <name>pSchITTGS70c</name>
</geneLocation>
<sequence>MGVELILSALIAGAIAGVSATATEAIKDAYTAFKSLIASKVGDDELRPLEEAPKVPENQHRIQELLERAGVAGNEVLIAQATQLLEIIKRDAPSALHEAAIDIDKFTSGSLRVSNSDSVRGKEWKVERDAVFDNVGKKNE</sequence>
<accession>A0ABZ2BHT3</accession>
<protein>
    <recommendedName>
        <fullName evidence="3">NACHT-NTPase and P-loop NTPases N-terminal domain-containing protein</fullName>
    </recommendedName>
</protein>
<evidence type="ECO:0008006" key="3">
    <source>
        <dbReference type="Google" id="ProtNLM"/>
    </source>
</evidence>
<evidence type="ECO:0000313" key="2">
    <source>
        <dbReference type="Proteomes" id="UP001432360"/>
    </source>
</evidence>
<dbReference type="RefSeq" id="WP_331375600.1">
    <property type="nucleotide sequence ID" value="NZ_CP133151.1"/>
</dbReference>
<evidence type="ECO:0000313" key="1">
    <source>
        <dbReference type="EMBL" id="WVT06553.1"/>
    </source>
</evidence>
<dbReference type="Proteomes" id="UP001432360">
    <property type="component" value="Plasmid pSchITTGS70c"/>
</dbReference>
<organism evidence="1 2">
    <name type="scientific">Sinorhizobium chiapasense</name>
    <dbReference type="NCBI Taxonomy" id="501572"/>
    <lineage>
        <taxon>Bacteria</taxon>
        <taxon>Pseudomonadati</taxon>
        <taxon>Pseudomonadota</taxon>
        <taxon>Alphaproteobacteria</taxon>
        <taxon>Hyphomicrobiales</taxon>
        <taxon>Rhizobiaceae</taxon>
        <taxon>Sinorhizobium/Ensifer group</taxon>
        <taxon>Sinorhizobium</taxon>
    </lineage>
</organism>
<dbReference type="EMBL" id="CP133151">
    <property type="protein sequence ID" value="WVT06553.1"/>
    <property type="molecule type" value="Genomic_DNA"/>
</dbReference>
<gene>
    <name evidence="1" type="ORF">RB548_22840</name>
</gene>